<dbReference type="Proteomes" id="UP000326912">
    <property type="component" value="Unassembled WGS sequence"/>
</dbReference>
<sequence length="486" mass="55401">MLRRTNVLPPDGQLADAETAQCQLAAEIAQLIDGIPLALDQAGSYIEETGCDLGHYLRLFKQQRSRLLNQRGGSALDHPEPTATTWNLAFQKIQQHSEVARDLLYLCAFLHPDAIYRELIQQGAQALGFALRNSFSDPVALDQAIAELRKYSILRKTDHSHTLTIHRLVQDVIKESLHPLLQHTWAESTVLLINATFPNISASDWLRTRIVARKYYVHAQTALDIANNWQLDFPEVAQLLSKVGKYLEETSDFEEAEKCYLRAIALDEQLNTISADTLTLDYNNLASLYEHQEKYRQAEEYYKKAISSRRDEITSDRFTPAILETIRNYTTFLMKFEQRKNEANRLRARTSSQISQSVRRITINDDHPDITYHGSWETRSEQQGHKSGDYGGNTHYTNSEGAAFEYEFTGFGIAILSDTASAQGIIDIYIDDRYVQRKDTSQDLEQQPQTIIYHQDNLEPGPHKLSGEIVRGAFALDALVIFIYDQ</sequence>
<comment type="caution">
    <text evidence="6">The sequence shown here is derived from an EMBL/GenBank/DDBJ whole genome shotgun (WGS) entry which is preliminary data.</text>
</comment>
<evidence type="ECO:0000313" key="6">
    <source>
        <dbReference type="EMBL" id="GER91758.1"/>
    </source>
</evidence>
<feature type="repeat" description="TPR" evidence="3">
    <location>
        <begin position="279"/>
        <end position="312"/>
    </location>
</feature>
<dbReference type="Gene3D" id="1.25.40.10">
    <property type="entry name" value="Tetratricopeptide repeat domain"/>
    <property type="match status" value="1"/>
</dbReference>
<dbReference type="SMART" id="SM00028">
    <property type="entry name" value="TPR"/>
    <property type="match status" value="2"/>
</dbReference>
<evidence type="ECO:0000256" key="2">
    <source>
        <dbReference type="ARBA" id="ARBA00022803"/>
    </source>
</evidence>
<dbReference type="EMBL" id="BKZW01000004">
    <property type="protein sequence ID" value="GER91758.1"/>
    <property type="molecule type" value="Genomic_DNA"/>
</dbReference>
<feature type="compositionally biased region" description="Basic and acidic residues" evidence="4">
    <location>
        <begin position="372"/>
        <end position="388"/>
    </location>
</feature>
<gene>
    <name evidence="6" type="ORF">KDW_59200</name>
</gene>
<evidence type="ECO:0000256" key="4">
    <source>
        <dbReference type="SAM" id="MobiDB-lite"/>
    </source>
</evidence>
<accession>A0A5J4KPY3</accession>
<dbReference type="InterPro" id="IPR019734">
    <property type="entry name" value="TPR_rpt"/>
</dbReference>
<dbReference type="Pfam" id="PF25000">
    <property type="entry name" value="DUF7779"/>
    <property type="match status" value="1"/>
</dbReference>
<evidence type="ECO:0000256" key="1">
    <source>
        <dbReference type="ARBA" id="ARBA00022737"/>
    </source>
</evidence>
<dbReference type="PANTHER" id="PTHR45641">
    <property type="entry name" value="TETRATRICOPEPTIDE REPEAT PROTEIN (AFU_ORTHOLOGUE AFUA_6G03870)"/>
    <property type="match status" value="1"/>
</dbReference>
<evidence type="ECO:0000259" key="5">
    <source>
        <dbReference type="Pfam" id="PF25000"/>
    </source>
</evidence>
<organism evidence="6 7">
    <name type="scientific">Dictyobacter vulcani</name>
    <dbReference type="NCBI Taxonomy" id="2607529"/>
    <lineage>
        <taxon>Bacteria</taxon>
        <taxon>Bacillati</taxon>
        <taxon>Chloroflexota</taxon>
        <taxon>Ktedonobacteria</taxon>
        <taxon>Ktedonobacterales</taxon>
        <taxon>Dictyobacteraceae</taxon>
        <taxon>Dictyobacter</taxon>
    </lineage>
</organism>
<evidence type="ECO:0000256" key="3">
    <source>
        <dbReference type="PROSITE-ProRule" id="PRU00339"/>
    </source>
</evidence>
<dbReference type="Gene3D" id="2.60.120.260">
    <property type="entry name" value="Galactose-binding domain-like"/>
    <property type="match status" value="1"/>
</dbReference>
<keyword evidence="2 3" id="KW-0802">TPR repeat</keyword>
<keyword evidence="7" id="KW-1185">Reference proteome</keyword>
<dbReference type="Pfam" id="PF13424">
    <property type="entry name" value="TPR_12"/>
    <property type="match status" value="1"/>
</dbReference>
<feature type="repeat" description="TPR" evidence="3">
    <location>
        <begin position="237"/>
        <end position="270"/>
    </location>
</feature>
<dbReference type="SUPFAM" id="SSF48452">
    <property type="entry name" value="TPR-like"/>
    <property type="match status" value="1"/>
</dbReference>
<dbReference type="PANTHER" id="PTHR45641:SF19">
    <property type="entry name" value="NEPHROCYSTIN-3"/>
    <property type="match status" value="1"/>
</dbReference>
<proteinExistence type="predicted"/>
<dbReference type="PROSITE" id="PS50005">
    <property type="entry name" value="TPR"/>
    <property type="match status" value="2"/>
</dbReference>
<feature type="region of interest" description="Disordered" evidence="4">
    <location>
        <begin position="372"/>
        <end position="392"/>
    </location>
</feature>
<reference evidence="6 7" key="1">
    <citation type="submission" date="2019-10" db="EMBL/GenBank/DDBJ databases">
        <title>Dictyobacter vulcani sp. nov., within the class Ktedonobacteria, isolated from soil of volcanic Mt. Zao.</title>
        <authorList>
            <person name="Zheng Y."/>
            <person name="Wang C.M."/>
            <person name="Sakai Y."/>
            <person name="Abe K."/>
            <person name="Yokota A."/>
            <person name="Yabe S."/>
        </authorList>
    </citation>
    <scope>NUCLEOTIDE SEQUENCE [LARGE SCALE GENOMIC DNA]</scope>
    <source>
        <strain evidence="6 7">W12</strain>
    </source>
</reference>
<keyword evidence="1" id="KW-0677">Repeat</keyword>
<feature type="domain" description="DUF7779" evidence="5">
    <location>
        <begin position="93"/>
        <end position="178"/>
    </location>
</feature>
<name>A0A5J4KPY3_9CHLR</name>
<dbReference type="InterPro" id="IPR056681">
    <property type="entry name" value="DUF7779"/>
</dbReference>
<dbReference type="AlphaFoldDB" id="A0A5J4KPY3"/>
<evidence type="ECO:0000313" key="7">
    <source>
        <dbReference type="Proteomes" id="UP000326912"/>
    </source>
</evidence>
<dbReference type="InterPro" id="IPR011990">
    <property type="entry name" value="TPR-like_helical_dom_sf"/>
</dbReference>
<protein>
    <recommendedName>
        <fullName evidence="5">DUF7779 domain-containing protein</fullName>
    </recommendedName>
</protein>
<dbReference type="RefSeq" id="WP_162005711.1">
    <property type="nucleotide sequence ID" value="NZ_BKZW01000004.1"/>
</dbReference>